<comment type="similarity">
    <text evidence="1">Belongs to the RecJ family.</text>
</comment>
<dbReference type="Gene3D" id="3.90.1640.30">
    <property type="match status" value="2"/>
</dbReference>
<feature type="domain" description="RecJ OB" evidence="9">
    <location>
        <begin position="485"/>
        <end position="573"/>
    </location>
</feature>
<protein>
    <recommendedName>
        <fullName evidence="2">Single-stranded-DNA-specific exonuclease RecJ</fullName>
    </recommendedName>
</protein>
<evidence type="ECO:0000313" key="11">
    <source>
        <dbReference type="Proteomes" id="UP000018883"/>
    </source>
</evidence>
<dbReference type="Pfam" id="PF17768">
    <property type="entry name" value="RecJ_OB"/>
    <property type="match status" value="1"/>
</dbReference>
<dbReference type="RefSeq" id="YP_009006955.1">
    <property type="nucleotide sequence ID" value="NC_023574.1"/>
</dbReference>
<evidence type="ECO:0000256" key="3">
    <source>
        <dbReference type="ARBA" id="ARBA00022722"/>
    </source>
</evidence>
<dbReference type="SUPFAM" id="SSF64182">
    <property type="entry name" value="DHH phosphoesterases"/>
    <property type="match status" value="1"/>
</dbReference>
<dbReference type="Pfam" id="PF02272">
    <property type="entry name" value="DHHA1"/>
    <property type="match status" value="1"/>
</dbReference>
<keyword evidence="5 10" id="KW-0269">Exonuclease</keyword>
<dbReference type="Gene3D" id="3.10.310.30">
    <property type="match status" value="1"/>
</dbReference>
<dbReference type="Pfam" id="PF01368">
    <property type="entry name" value="DHH"/>
    <property type="match status" value="1"/>
</dbReference>
<dbReference type="EMBL" id="KF926093">
    <property type="protein sequence ID" value="AHC94155.1"/>
    <property type="molecule type" value="Genomic_DNA"/>
</dbReference>
<dbReference type="GeneID" id="18503632"/>
<dbReference type="InterPro" id="IPR001667">
    <property type="entry name" value="DDH_dom"/>
</dbReference>
<keyword evidence="6" id="KW-0175">Coiled coil</keyword>
<evidence type="ECO:0000256" key="1">
    <source>
        <dbReference type="ARBA" id="ARBA00005915"/>
    </source>
</evidence>
<evidence type="ECO:0000256" key="2">
    <source>
        <dbReference type="ARBA" id="ARBA00019841"/>
    </source>
</evidence>
<keyword evidence="3" id="KW-0540">Nuclease</keyword>
<evidence type="ECO:0000259" key="7">
    <source>
        <dbReference type="Pfam" id="PF01368"/>
    </source>
</evidence>
<organism evidence="10 11">
    <name type="scientific">Lactococcus phage phiL47</name>
    <dbReference type="NCBI Taxonomy" id="1412875"/>
    <lineage>
        <taxon>Viruses</taxon>
        <taxon>Duplodnaviria</taxon>
        <taxon>Heunggongvirae</taxon>
        <taxon>Uroviricota</taxon>
        <taxon>Caudoviricetes</taxon>
        <taxon>Audreyjarvisvirus</taxon>
        <taxon>Audreyjarvisvirus L47</taxon>
    </lineage>
</organism>
<dbReference type="GO" id="GO:0004527">
    <property type="term" value="F:exonuclease activity"/>
    <property type="evidence" value="ECO:0007669"/>
    <property type="project" value="UniProtKB-KW"/>
</dbReference>
<evidence type="ECO:0000259" key="9">
    <source>
        <dbReference type="Pfam" id="PF17768"/>
    </source>
</evidence>
<evidence type="ECO:0000256" key="6">
    <source>
        <dbReference type="SAM" id="Coils"/>
    </source>
</evidence>
<proteinExistence type="inferred from homology"/>
<sequence>MVKWIQKKTKIEADREDDLKTKILKARGIPLEDHQEFLFPDEKWENHPFEIRNVEKAVNRILEGIADKETIIVSGDPDADGITATAIMFNRLKALQDFNEFNLDYIYPQRDTGHGLYGQLSVQDHWLNKAEKAKVEKDKESLAKWEKLINLSRSNIEKTKIADLLIILDSSSNDLKGVERARTLNPDLDIIILDHHEFDSKEIMDEMDKEVILCNPHHRLDESVNKDLSGAGMAYKVAKGIDEVLDDDGFSNQFRDLVAIGLVGDMMSVLNFENRYLISQGLQNVNNIGLSRILKGAKINTYRYNTKDIGYSIAPLINSSARMGEIELAFQILMIDNDTDAKKLRLKMDKLNKKRQETQKAVMQKYEDTQDMRDKIIIVIDSESNKGMNGLVAQNIAQKYHRPCFVVTEGKDGVCRGSGRSYGSFNTNEFLSELDFVEAQGHGQAHGLNFPLDRLDDLKEYIEENMPDNLEIEQTFYYDIELEDIEEAFMDLTDLININYITGNNFPEVVVRIDNVMIEERTVIGKTKETVKFKTSGDLVFIKFKVNEDWNKDIDTFDTVSVVGNGTINEFYNFATKEMTRTPQIIIMDIVKDL</sequence>
<accession>V9VGA2</accession>
<evidence type="ECO:0000313" key="10">
    <source>
        <dbReference type="EMBL" id="AHC94155.1"/>
    </source>
</evidence>
<evidence type="ECO:0000256" key="4">
    <source>
        <dbReference type="ARBA" id="ARBA00022801"/>
    </source>
</evidence>
<dbReference type="Proteomes" id="UP000018883">
    <property type="component" value="Segment"/>
</dbReference>
<reference evidence="10 11" key="1">
    <citation type="journal article" date="2014" name="Front. Microbiol.">
        <title>Phages of non-dairy lactococci: isolation and characterization of ?L47, a phage infecting the grass isolate Lactococcus lactis ssp. cremoris DPC6860.</title>
        <authorList>
            <person name="Cavanagh D."/>
            <person name="Guinane C.M."/>
            <person name="Neve H."/>
            <person name="Coffey A."/>
            <person name="Ross R.P."/>
            <person name="Fitzgerald G.F."/>
            <person name="McAuliffe O."/>
        </authorList>
    </citation>
    <scope>NUCLEOTIDE SEQUENCE [LARGE SCALE GENOMIC DNA]</scope>
</reference>
<gene>
    <name evidence="10" type="ORF">T548_0077</name>
</gene>
<dbReference type="GO" id="GO:0003676">
    <property type="term" value="F:nucleic acid binding"/>
    <property type="evidence" value="ECO:0007669"/>
    <property type="project" value="InterPro"/>
</dbReference>
<name>V9VGA2_9CAUD</name>
<dbReference type="InterPro" id="IPR041122">
    <property type="entry name" value="RecJ_OB"/>
</dbReference>
<evidence type="ECO:0000259" key="8">
    <source>
        <dbReference type="Pfam" id="PF02272"/>
    </source>
</evidence>
<feature type="coiled-coil region" evidence="6">
    <location>
        <begin position="341"/>
        <end position="368"/>
    </location>
</feature>
<dbReference type="PANTHER" id="PTHR30255">
    <property type="entry name" value="SINGLE-STRANDED-DNA-SPECIFIC EXONUCLEASE RECJ"/>
    <property type="match status" value="1"/>
</dbReference>
<dbReference type="PANTHER" id="PTHR30255:SF2">
    <property type="entry name" value="SINGLE-STRANDED-DNA-SPECIFIC EXONUCLEASE RECJ"/>
    <property type="match status" value="1"/>
</dbReference>
<keyword evidence="4" id="KW-0378">Hydrolase</keyword>
<feature type="domain" description="DDH" evidence="7">
    <location>
        <begin position="71"/>
        <end position="261"/>
    </location>
</feature>
<dbReference type="OrthoDB" id="1287at10239"/>
<evidence type="ECO:0000256" key="5">
    <source>
        <dbReference type="ARBA" id="ARBA00022839"/>
    </source>
</evidence>
<dbReference type="InterPro" id="IPR051673">
    <property type="entry name" value="SSDNA_exonuclease_RecJ"/>
</dbReference>
<dbReference type="KEGG" id="vg:18503632"/>
<keyword evidence="11" id="KW-1185">Reference proteome</keyword>
<dbReference type="InterPro" id="IPR038763">
    <property type="entry name" value="DHH_sf"/>
</dbReference>
<dbReference type="InterPro" id="IPR003156">
    <property type="entry name" value="DHHA1_dom"/>
</dbReference>
<feature type="domain" description="DHHA1" evidence="8">
    <location>
        <begin position="376"/>
        <end position="465"/>
    </location>
</feature>